<name>A0A075N0U8_9ARCH</name>
<accession>A0A075N0U8</accession>
<reference evidence="1 2" key="1">
    <citation type="journal article" date="2014" name="PLoS ONE">
        <title>Genome Sequence of Candidatus Nitrososphaera evergladensis from Group I.1b Enriched from Everglades Soil Reveals Novel Genomic Features of the Ammonia-Oxidizing Archaea.</title>
        <authorList>
            <person name="Zhalnina K.V."/>
            <person name="Dias R."/>
            <person name="Leonard M.T."/>
            <person name="Dorr de Quadros P."/>
            <person name="Camargo F.A."/>
            <person name="Drew J.C."/>
            <person name="Farmerie W.G."/>
            <person name="Daroub S.H."/>
            <person name="Triplett E.W."/>
        </authorList>
    </citation>
    <scope>NUCLEOTIDE SEQUENCE [LARGE SCALE GENOMIC DNA]</scope>
    <source>
        <strain evidence="1 2">SR1</strain>
    </source>
</reference>
<evidence type="ECO:0000313" key="2">
    <source>
        <dbReference type="Proteomes" id="UP000028194"/>
    </source>
</evidence>
<dbReference type="HOGENOM" id="CLU_856870_0_0_2"/>
<evidence type="ECO:0008006" key="3">
    <source>
        <dbReference type="Google" id="ProtNLM"/>
    </source>
</evidence>
<protein>
    <recommendedName>
        <fullName evidence="3">Site-specific recombinase XerD</fullName>
    </recommendedName>
</protein>
<dbReference type="Proteomes" id="UP000028194">
    <property type="component" value="Chromosome"/>
</dbReference>
<sequence length="324" mass="37854">MLQKTDPQVVDLDRDYIQEYLIDLRHRSPQTVDLYRRSLAACGLTTIRRDEIDQTWAKLRALLENRRVGKIFVNKAKTVVKGAIRRKTWKWEPTEDYQRIIELCGIEGEDVEEYSLDDIQTIFGVTFYEPDLFNACVLQSLSGIRAGALKGLGWTAFHKVPDVDGVLLYRVFSKGRHYTAAISERVFNFLKDRNRLNNPYLVWYDSGYKTPFTTLLRTRLYYQIVIKHGLGEVLELDRKSLQHSMRHFVLTEFAASLSENDASILSGHKVSSSTINLYVNKRIQRNGGMPLPDYHRKIAELYKKTPLYNFPIEDVEKWAQKWRR</sequence>
<evidence type="ECO:0000313" key="1">
    <source>
        <dbReference type="EMBL" id="AIF85099.1"/>
    </source>
</evidence>
<dbReference type="SUPFAM" id="SSF56349">
    <property type="entry name" value="DNA breaking-rejoining enzymes"/>
    <property type="match status" value="1"/>
</dbReference>
<dbReference type="AlphaFoldDB" id="A0A075N0U8"/>
<dbReference type="GO" id="GO:0003677">
    <property type="term" value="F:DNA binding"/>
    <property type="evidence" value="ECO:0007669"/>
    <property type="project" value="InterPro"/>
</dbReference>
<organism evidence="1 2">
    <name type="scientific">Candidatus Nitrososphaera evergladensis SR1</name>
    <dbReference type="NCBI Taxonomy" id="1459636"/>
    <lineage>
        <taxon>Archaea</taxon>
        <taxon>Nitrososphaerota</taxon>
        <taxon>Nitrososphaeria</taxon>
        <taxon>Nitrososphaerales</taxon>
        <taxon>Nitrososphaeraceae</taxon>
        <taxon>Nitrososphaera</taxon>
    </lineage>
</organism>
<dbReference type="EMBL" id="CP007174">
    <property type="protein sequence ID" value="AIF85099.1"/>
    <property type="molecule type" value="Genomic_DNA"/>
</dbReference>
<dbReference type="STRING" id="1459636.NTE_03065"/>
<dbReference type="InterPro" id="IPR011010">
    <property type="entry name" value="DNA_brk_join_enz"/>
</dbReference>
<proteinExistence type="predicted"/>
<dbReference type="KEGG" id="nev:NTE_03065"/>
<keyword evidence="2" id="KW-1185">Reference proteome</keyword>
<gene>
    <name evidence="1" type="ORF">NTE_03065</name>
</gene>